<dbReference type="AlphaFoldDB" id="A0AAV4MHL1"/>
<gene>
    <name evidence="1" type="ORF">CEXT_61431</name>
</gene>
<dbReference type="EMBL" id="BPLR01019778">
    <property type="protein sequence ID" value="GIX71687.1"/>
    <property type="molecule type" value="Genomic_DNA"/>
</dbReference>
<keyword evidence="2" id="KW-1185">Reference proteome</keyword>
<proteinExistence type="predicted"/>
<organism evidence="1 2">
    <name type="scientific">Caerostris extrusa</name>
    <name type="common">Bark spider</name>
    <name type="synonym">Caerostris bankana</name>
    <dbReference type="NCBI Taxonomy" id="172846"/>
    <lineage>
        <taxon>Eukaryota</taxon>
        <taxon>Metazoa</taxon>
        <taxon>Ecdysozoa</taxon>
        <taxon>Arthropoda</taxon>
        <taxon>Chelicerata</taxon>
        <taxon>Arachnida</taxon>
        <taxon>Araneae</taxon>
        <taxon>Araneomorphae</taxon>
        <taxon>Entelegynae</taxon>
        <taxon>Araneoidea</taxon>
        <taxon>Araneidae</taxon>
        <taxon>Caerostris</taxon>
    </lineage>
</organism>
<evidence type="ECO:0000313" key="2">
    <source>
        <dbReference type="Proteomes" id="UP001054945"/>
    </source>
</evidence>
<comment type="caution">
    <text evidence="1">The sequence shown here is derived from an EMBL/GenBank/DDBJ whole genome shotgun (WGS) entry which is preliminary data.</text>
</comment>
<evidence type="ECO:0000313" key="1">
    <source>
        <dbReference type="EMBL" id="GIX71687.1"/>
    </source>
</evidence>
<reference evidence="1 2" key="1">
    <citation type="submission" date="2021-06" db="EMBL/GenBank/DDBJ databases">
        <title>Caerostris extrusa draft genome.</title>
        <authorList>
            <person name="Kono N."/>
            <person name="Arakawa K."/>
        </authorList>
    </citation>
    <scope>NUCLEOTIDE SEQUENCE [LARGE SCALE GENOMIC DNA]</scope>
</reference>
<accession>A0AAV4MHL1</accession>
<dbReference type="Proteomes" id="UP001054945">
    <property type="component" value="Unassembled WGS sequence"/>
</dbReference>
<sequence>MDFSNLFQSTSKDWNKGGRFSEGNANYVCTYPHPSNGNHGGHWAKILPPPLNSRVFRSPFASTSPIKIAFPLCGWRNEKTPDLLTAWDYPIKGKLVSLPEKSNGGFSQRIQFSLSWKTIAVFLLPFHLLFPNAVHFASFAAGSFT</sequence>
<protein>
    <submittedName>
        <fullName evidence="1">Uncharacterized protein</fullName>
    </submittedName>
</protein>
<name>A0AAV4MHL1_CAEEX</name>